<evidence type="ECO:0000313" key="2">
    <source>
        <dbReference type="Proteomes" id="UP000288805"/>
    </source>
</evidence>
<gene>
    <name evidence="1" type="ORF">CK203_084090</name>
</gene>
<proteinExistence type="predicted"/>
<accession>A0A438FK07</accession>
<dbReference type="Proteomes" id="UP000288805">
    <property type="component" value="Unassembled WGS sequence"/>
</dbReference>
<sequence>MSLMIMKGSITPAIRGAIPDSDNAMTYIKSVEEQFLGTSKSLASTLMIKMITMKYDGHSGVREHIMKMSDMASQLKGMDMAISEEEERLKVEKPDMAHLTIGPNKKSFKKALKTAVHILNRVPSKVVPKTPYELWGPKIFETRHAVFLENEYFSGRTELKKLTSNEVSTPMMEYGVTQEVSCNENENVPTTEVSLRRSQREKRPTISNDYEVYLNECDYDVGLESDPTSYDQAINSENSTLWLYAMEEELKSMKDNEVWDLVELPKGIKTIGCKWIFKTKHDSKGNVKDTRPGDIFCELQCPKNDLEKKQMDKIPYASTVRSIMYARVCTRPDIAYVVGMLGRYQSNPGLHVIDSIMRPLRIYCDNSATVRFSKNNKTTGGSKHIDIKYLVVREKVQNGVVSIEHIKNTLMLADPFTKGLPPKLFMDYVARMGLVASLSILD</sequence>
<dbReference type="CDD" id="cd09272">
    <property type="entry name" value="RNase_HI_RT_Ty1"/>
    <property type="match status" value="1"/>
</dbReference>
<protein>
    <recommendedName>
        <fullName evidence="3">Retrovirus-related Pol polyprotein from transposon TNT 1-94</fullName>
    </recommendedName>
</protein>
<dbReference type="AlphaFoldDB" id="A0A438FK07"/>
<organism evidence="1 2">
    <name type="scientific">Vitis vinifera</name>
    <name type="common">Grape</name>
    <dbReference type="NCBI Taxonomy" id="29760"/>
    <lineage>
        <taxon>Eukaryota</taxon>
        <taxon>Viridiplantae</taxon>
        <taxon>Streptophyta</taxon>
        <taxon>Embryophyta</taxon>
        <taxon>Tracheophyta</taxon>
        <taxon>Spermatophyta</taxon>
        <taxon>Magnoliopsida</taxon>
        <taxon>eudicotyledons</taxon>
        <taxon>Gunneridae</taxon>
        <taxon>Pentapetalae</taxon>
        <taxon>rosids</taxon>
        <taxon>Vitales</taxon>
        <taxon>Vitaceae</taxon>
        <taxon>Viteae</taxon>
        <taxon>Vitis</taxon>
    </lineage>
</organism>
<evidence type="ECO:0000313" key="1">
    <source>
        <dbReference type="EMBL" id="RVW60344.1"/>
    </source>
</evidence>
<dbReference type="EMBL" id="QGNW01000864">
    <property type="protein sequence ID" value="RVW60344.1"/>
    <property type="molecule type" value="Genomic_DNA"/>
</dbReference>
<comment type="caution">
    <text evidence="1">The sequence shown here is derived from an EMBL/GenBank/DDBJ whole genome shotgun (WGS) entry which is preliminary data.</text>
</comment>
<name>A0A438FK07_VITVI</name>
<evidence type="ECO:0008006" key="3">
    <source>
        <dbReference type="Google" id="ProtNLM"/>
    </source>
</evidence>
<reference evidence="1 2" key="1">
    <citation type="journal article" date="2018" name="PLoS Genet.">
        <title>Population sequencing reveals clonal diversity and ancestral inbreeding in the grapevine cultivar Chardonnay.</title>
        <authorList>
            <person name="Roach M.J."/>
            <person name="Johnson D.L."/>
            <person name="Bohlmann J."/>
            <person name="van Vuuren H.J."/>
            <person name="Jones S.J."/>
            <person name="Pretorius I.S."/>
            <person name="Schmidt S.A."/>
            <person name="Borneman A.R."/>
        </authorList>
    </citation>
    <scope>NUCLEOTIDE SEQUENCE [LARGE SCALE GENOMIC DNA]</scope>
    <source>
        <strain evidence="2">cv. Chardonnay</strain>
        <tissue evidence="1">Leaf</tissue>
    </source>
</reference>